<evidence type="ECO:0000256" key="2">
    <source>
        <dbReference type="SAM" id="MobiDB-lite"/>
    </source>
</evidence>
<dbReference type="RefSeq" id="XP_023176783.2">
    <property type="nucleotide sequence ID" value="XM_023321015.2"/>
</dbReference>
<dbReference type="Proteomes" id="UP000504633">
    <property type="component" value="Unplaced"/>
</dbReference>
<dbReference type="KEGG" id="dhe:111603430"/>
<reference evidence="4" key="1">
    <citation type="submission" date="2025-08" db="UniProtKB">
        <authorList>
            <consortium name="RefSeq"/>
        </authorList>
    </citation>
    <scope>IDENTIFICATION</scope>
    <source>
        <strain evidence="4">15085-1641.00</strain>
        <tissue evidence="4">Whole body</tissue>
    </source>
</reference>
<sequence>MPCSMRNTNLLARRKGHSGTPAVKPVRLRDPNRHALLRYGYIDDDWTPQSLTERLSYVNKLLAIHTVYKKHEFENRVKTLRSKTERLKEDCRQGHIKLKNLSGDDTSHAIRIMLNNHSSMQRLYKKMPIHLVVENITQCTFAMRKERDRLQCRLEQLKLKLQQLQNECLTLEHRIKNESQLGAEERLKTNILLKKIENSKVRFMAVKTINTTYKKMTQVLGADAIFYEPILRSLDDDIEDQSKMIDYIVDLGFPAVGRLRRLEHQFQQMEQARQGFLAEHPIFKPPVTKDVPQTEHVLEYPRYFRETESMLVLKKEAETIAKTIKKLKYTTTCSQAREICSRNKNIIKNTRDIKHQIDKDNINRKMIEKKLCYTGLLRSALVNNLTDEEVKRLEYIDLLRSTLNTEKNIENNTKEHLQNRAKAYVMLRLCLWNLVETLRSIDRGPYTFRHKFLRSSYLKLPLLNFDFFDIYSIPPNIYEEDINKIMRLVKRKLYKLMLSYAAIPDSHQKTSILVDDYHQRFLTEYRSNAEKRKSLEYDGAISTDEERANVGVPTRKQIKSSSAKLLEEIHNAYY</sequence>
<keyword evidence="1" id="KW-0175">Coiled coil</keyword>
<feature type="coiled-coil region" evidence="1">
    <location>
        <begin position="147"/>
        <end position="181"/>
    </location>
</feature>
<evidence type="ECO:0000256" key="1">
    <source>
        <dbReference type="SAM" id="Coils"/>
    </source>
</evidence>
<dbReference type="OMA" id="NNMKERE"/>
<gene>
    <name evidence="4" type="primary">LOC111603430</name>
</gene>
<proteinExistence type="predicted"/>
<dbReference type="AlphaFoldDB" id="A0A6J1MD39"/>
<feature type="region of interest" description="Disordered" evidence="2">
    <location>
        <begin position="1"/>
        <end position="25"/>
    </location>
</feature>
<protein>
    <submittedName>
        <fullName evidence="4">Uncharacterized protein LOC111603430</fullName>
    </submittedName>
</protein>
<accession>A0A6J1MD39</accession>
<evidence type="ECO:0000313" key="4">
    <source>
        <dbReference type="RefSeq" id="XP_023176783.2"/>
    </source>
</evidence>
<feature type="compositionally biased region" description="Polar residues" evidence="2">
    <location>
        <begin position="1"/>
        <end position="10"/>
    </location>
</feature>
<dbReference type="GeneID" id="111603430"/>
<keyword evidence="3" id="KW-1185">Reference proteome</keyword>
<organism evidence="3 4">
    <name type="scientific">Drosophila hydei</name>
    <name type="common">Fruit fly</name>
    <dbReference type="NCBI Taxonomy" id="7224"/>
    <lineage>
        <taxon>Eukaryota</taxon>
        <taxon>Metazoa</taxon>
        <taxon>Ecdysozoa</taxon>
        <taxon>Arthropoda</taxon>
        <taxon>Hexapoda</taxon>
        <taxon>Insecta</taxon>
        <taxon>Pterygota</taxon>
        <taxon>Neoptera</taxon>
        <taxon>Endopterygota</taxon>
        <taxon>Diptera</taxon>
        <taxon>Brachycera</taxon>
        <taxon>Muscomorpha</taxon>
        <taxon>Ephydroidea</taxon>
        <taxon>Drosophilidae</taxon>
        <taxon>Drosophila</taxon>
    </lineage>
</organism>
<name>A0A6J1MD39_DROHY</name>
<evidence type="ECO:0000313" key="3">
    <source>
        <dbReference type="Proteomes" id="UP000504633"/>
    </source>
</evidence>
<dbReference type="OrthoDB" id="7447178at2759"/>